<accession>A0AAC9WGF5</accession>
<dbReference type="InterPro" id="IPR036162">
    <property type="entry name" value="Resolvase-like_N_sf"/>
</dbReference>
<dbReference type="InterPro" id="IPR011109">
    <property type="entry name" value="DNA_bind_recombinase_dom"/>
</dbReference>
<reference evidence="9 11" key="1">
    <citation type="submission" date="2016-10" db="EMBL/GenBank/DDBJ databases">
        <title>Complete Genome Sequence of Acetogen Clostridium formicoaceticum ATCC 27076.</title>
        <authorList>
            <person name="Bao T."/>
            <person name="Cheng C."/>
            <person name="Zhao J."/>
            <person name="Yang S.-T."/>
            <person name="Wang J."/>
            <person name="Wang M."/>
        </authorList>
    </citation>
    <scope>NUCLEOTIDE SEQUENCE [LARGE SCALE GENOMIC DNA]</scope>
    <source>
        <strain evidence="9 11">ATCC 27076</strain>
    </source>
</reference>
<evidence type="ECO:0000256" key="3">
    <source>
        <dbReference type="ARBA" id="ARBA00023172"/>
    </source>
</evidence>
<sequence>MEKAALYIRVSTHHQIDKDSLPFQKKELINYSKYVLGIDEYEIFEDAGYSGKNTDRPKFQEMMSRIRAGEFTHVLVWKIDRVSRNLRDFTEMYDEIKKYNVTFISKNEQFDTSTAMGEAMLKIILVFAELERKLTAERVYSIMLSRAEKGLWNGAPVPLGYDFDEELKFAVVNEEEAKIVKFIFDTYEEVRSTGEVKHRLEANGIRTKRNGHWTTKTIADIIRNPFYIGTYRYNYRYTPHGKIRPESEWVVVEDNHPAIVSKDQFEKLNKIMDSNAHGRGTDRTKENHIHVFKGLISCSKCNKNYIASIDRPRSDGYKPSVYRCYNYVHNKKQYRTCNGGIGEVKLGPFVINYITNLIKANEFISAYGSKGTEKEVEKILLKGSSFKDVAGIIPQDLKHTYEILLKSTGDILFDSIEESKEIEQDTELESLKSEKKKIERALQRLEDLYLFSEDSMSEKNYLVKKQELEKRINSINDKIKKRSQEYSRNLPGHDLSFIKKATQYLLAHNLYNDRAINYNKIVKMIDKKLLQDFMQCVIKKIIVEEDKTISSIEFVNGLSHRFIYRK</sequence>
<dbReference type="EMBL" id="CP017603">
    <property type="protein sequence ID" value="AOY77233.1"/>
    <property type="molecule type" value="Genomic_DNA"/>
</dbReference>
<dbReference type="Pfam" id="PF07508">
    <property type="entry name" value="Recombinase"/>
    <property type="match status" value="1"/>
</dbReference>
<feature type="domain" description="Recombinase" evidence="8">
    <location>
        <begin position="158"/>
        <end position="278"/>
    </location>
</feature>
<dbReference type="Gene3D" id="3.40.50.1390">
    <property type="entry name" value="Resolvase, N-terminal catalytic domain"/>
    <property type="match status" value="1"/>
</dbReference>
<keyword evidence="11" id="KW-1185">Reference proteome</keyword>
<name>A0AAC9WGF5_9CLOT</name>
<evidence type="ECO:0000313" key="10">
    <source>
        <dbReference type="EMBL" id="ARE87764.1"/>
    </source>
</evidence>
<gene>
    <name evidence="10" type="primary">hin_2</name>
    <name evidence="9" type="ORF">BJL90_16075</name>
    <name evidence="10" type="ORF">CLFO_21640</name>
</gene>
<dbReference type="InterPro" id="IPR006118">
    <property type="entry name" value="Recombinase_CS"/>
</dbReference>
<dbReference type="InterPro" id="IPR025827">
    <property type="entry name" value="Zn_ribbon_recom_dom"/>
</dbReference>
<dbReference type="Proteomes" id="UP000177894">
    <property type="component" value="Chromosome"/>
</dbReference>
<evidence type="ECO:0000313" key="12">
    <source>
        <dbReference type="Proteomes" id="UP000192478"/>
    </source>
</evidence>
<dbReference type="KEGG" id="cfm:BJL90_16075"/>
<protein>
    <submittedName>
        <fullName evidence="10">DNA-invertase hin</fullName>
    </submittedName>
    <submittedName>
        <fullName evidence="9">Resolvase</fullName>
    </submittedName>
</protein>
<evidence type="ECO:0000256" key="2">
    <source>
        <dbReference type="ARBA" id="ARBA00023125"/>
    </source>
</evidence>
<dbReference type="EMBL" id="CP020559">
    <property type="protein sequence ID" value="ARE87764.1"/>
    <property type="molecule type" value="Genomic_DNA"/>
</dbReference>
<evidence type="ECO:0000256" key="5">
    <source>
        <dbReference type="PROSITE-ProRule" id="PRU10137"/>
    </source>
</evidence>
<reference evidence="10 12" key="2">
    <citation type="submission" date="2017-03" db="EMBL/GenBank/DDBJ databases">
        <title>Complete sequence of Clostridium formicaceticum DSM 92.</title>
        <authorList>
            <person name="Poehlein A."/>
            <person name="Karl M."/>
            <person name="Bengelsdorf F.R."/>
            <person name="Duerre P."/>
            <person name="Daniel R."/>
        </authorList>
    </citation>
    <scope>NUCLEOTIDE SEQUENCE [LARGE SCALE GENOMIC DNA]</scope>
    <source>
        <strain evidence="10 12">DSM 92</strain>
    </source>
</reference>
<dbReference type="Pfam" id="PF13408">
    <property type="entry name" value="Zn_ribbon_recom"/>
    <property type="match status" value="1"/>
</dbReference>
<dbReference type="RefSeq" id="WP_070970293.1">
    <property type="nucleotide sequence ID" value="NZ_CP017603.1"/>
</dbReference>
<organism evidence="10 12">
    <name type="scientific">Clostridium formicaceticum</name>
    <dbReference type="NCBI Taxonomy" id="1497"/>
    <lineage>
        <taxon>Bacteria</taxon>
        <taxon>Bacillati</taxon>
        <taxon>Bacillota</taxon>
        <taxon>Clostridia</taxon>
        <taxon>Eubacteriales</taxon>
        <taxon>Clostridiaceae</taxon>
        <taxon>Clostridium</taxon>
    </lineage>
</organism>
<feature type="active site" description="O-(5'-phospho-DNA)-serine intermediate" evidence="4 5">
    <location>
        <position position="11"/>
    </location>
</feature>
<evidence type="ECO:0000259" key="8">
    <source>
        <dbReference type="PROSITE" id="PS51737"/>
    </source>
</evidence>
<evidence type="ECO:0000256" key="1">
    <source>
        <dbReference type="ARBA" id="ARBA00022908"/>
    </source>
</evidence>
<dbReference type="AlphaFoldDB" id="A0AAC9WGF5"/>
<dbReference type="InterPro" id="IPR038109">
    <property type="entry name" value="DNA_bind_recomb_sf"/>
</dbReference>
<dbReference type="PROSITE" id="PS51736">
    <property type="entry name" value="RECOMBINASES_3"/>
    <property type="match status" value="1"/>
</dbReference>
<evidence type="ECO:0000259" key="7">
    <source>
        <dbReference type="PROSITE" id="PS51736"/>
    </source>
</evidence>
<dbReference type="PROSITE" id="PS00397">
    <property type="entry name" value="RECOMBINASES_1"/>
    <property type="match status" value="1"/>
</dbReference>
<keyword evidence="3" id="KW-0233">DNA recombination</keyword>
<evidence type="ECO:0000256" key="4">
    <source>
        <dbReference type="PIRSR" id="PIRSR606118-50"/>
    </source>
</evidence>
<dbReference type="PROSITE" id="PS51737">
    <property type="entry name" value="RECOMBINASE_DNA_BIND"/>
    <property type="match status" value="1"/>
</dbReference>
<dbReference type="SMART" id="SM00857">
    <property type="entry name" value="Resolvase"/>
    <property type="match status" value="1"/>
</dbReference>
<dbReference type="CDD" id="cd03768">
    <property type="entry name" value="SR_ResInv"/>
    <property type="match status" value="1"/>
</dbReference>
<evidence type="ECO:0000256" key="6">
    <source>
        <dbReference type="SAM" id="Coils"/>
    </source>
</evidence>
<dbReference type="SUPFAM" id="SSF53041">
    <property type="entry name" value="Resolvase-like"/>
    <property type="match status" value="1"/>
</dbReference>
<dbReference type="GO" id="GO:0000150">
    <property type="term" value="F:DNA strand exchange activity"/>
    <property type="evidence" value="ECO:0007669"/>
    <property type="project" value="InterPro"/>
</dbReference>
<keyword evidence="6" id="KW-0175">Coiled coil</keyword>
<dbReference type="GO" id="GO:0003677">
    <property type="term" value="F:DNA binding"/>
    <property type="evidence" value="ECO:0007669"/>
    <property type="project" value="UniProtKB-KW"/>
</dbReference>
<dbReference type="Pfam" id="PF00239">
    <property type="entry name" value="Resolvase"/>
    <property type="match status" value="1"/>
</dbReference>
<dbReference type="InterPro" id="IPR006119">
    <property type="entry name" value="Resolv_N"/>
</dbReference>
<feature type="coiled-coil region" evidence="6">
    <location>
        <begin position="428"/>
        <end position="485"/>
    </location>
</feature>
<feature type="domain" description="Resolvase/invertase-type recombinase catalytic" evidence="7">
    <location>
        <begin position="3"/>
        <end position="150"/>
    </location>
</feature>
<evidence type="ECO:0000313" key="9">
    <source>
        <dbReference type="EMBL" id="AOY77233.1"/>
    </source>
</evidence>
<dbReference type="PANTHER" id="PTHR30461:SF23">
    <property type="entry name" value="DNA RECOMBINASE-RELATED"/>
    <property type="match status" value="1"/>
</dbReference>
<proteinExistence type="predicted"/>
<dbReference type="Gene3D" id="3.90.1750.20">
    <property type="entry name" value="Putative Large Serine Recombinase, Chain B, Domain 2"/>
    <property type="match status" value="1"/>
</dbReference>
<dbReference type="InterPro" id="IPR050639">
    <property type="entry name" value="SSR_resolvase"/>
</dbReference>
<dbReference type="PANTHER" id="PTHR30461">
    <property type="entry name" value="DNA-INVERTASE FROM LAMBDOID PROPHAGE"/>
    <property type="match status" value="1"/>
</dbReference>
<dbReference type="GO" id="GO:0015074">
    <property type="term" value="P:DNA integration"/>
    <property type="evidence" value="ECO:0007669"/>
    <property type="project" value="UniProtKB-KW"/>
</dbReference>
<keyword evidence="1" id="KW-0229">DNA integration</keyword>
<evidence type="ECO:0000313" key="11">
    <source>
        <dbReference type="Proteomes" id="UP000177894"/>
    </source>
</evidence>
<dbReference type="Proteomes" id="UP000192478">
    <property type="component" value="Chromosome"/>
</dbReference>
<keyword evidence="2" id="KW-0238">DNA-binding</keyword>